<dbReference type="eggNOG" id="KOG2614">
    <property type="taxonomic scope" value="Eukaryota"/>
</dbReference>
<dbReference type="AlphaFoldDB" id="U7PN61"/>
<evidence type="ECO:0000256" key="4">
    <source>
        <dbReference type="ARBA" id="ARBA00023002"/>
    </source>
</evidence>
<keyword evidence="6" id="KW-0472">Membrane</keyword>
<dbReference type="Proteomes" id="UP000018087">
    <property type="component" value="Unassembled WGS sequence"/>
</dbReference>
<dbReference type="GO" id="GO:0004497">
    <property type="term" value="F:monooxygenase activity"/>
    <property type="evidence" value="ECO:0007669"/>
    <property type="project" value="UniProtKB-KW"/>
</dbReference>
<dbReference type="PRINTS" id="PR00420">
    <property type="entry name" value="RNGMNOXGNASE"/>
</dbReference>
<keyword evidence="4" id="KW-0560">Oxidoreductase</keyword>
<evidence type="ECO:0000313" key="8">
    <source>
        <dbReference type="EMBL" id="ERS97073.1"/>
    </source>
</evidence>
<organism evidence="8 9">
    <name type="scientific">Sporothrix schenckii (strain ATCC 58251 / de Perez 2211183)</name>
    <name type="common">Rose-picker's disease fungus</name>
    <dbReference type="NCBI Taxonomy" id="1391915"/>
    <lineage>
        <taxon>Eukaryota</taxon>
        <taxon>Fungi</taxon>
        <taxon>Dikarya</taxon>
        <taxon>Ascomycota</taxon>
        <taxon>Pezizomycotina</taxon>
        <taxon>Sordariomycetes</taxon>
        <taxon>Sordariomycetidae</taxon>
        <taxon>Ophiostomatales</taxon>
        <taxon>Ophiostomataceae</taxon>
        <taxon>Sporothrix</taxon>
    </lineage>
</organism>
<dbReference type="InterPro" id="IPR023375">
    <property type="entry name" value="ADC_dom_sf"/>
</dbReference>
<evidence type="ECO:0000313" key="9">
    <source>
        <dbReference type="Proteomes" id="UP000018087"/>
    </source>
</evidence>
<dbReference type="PANTHER" id="PTHR13789">
    <property type="entry name" value="MONOOXYGENASE"/>
    <property type="match status" value="1"/>
</dbReference>
<dbReference type="Pfam" id="PF06314">
    <property type="entry name" value="ADC"/>
    <property type="match status" value="1"/>
</dbReference>
<gene>
    <name evidence="8" type="ORF">HMPREF1624_06402</name>
</gene>
<proteinExistence type="inferred from homology"/>
<accession>U7PN61</accession>
<dbReference type="GO" id="GO:0016829">
    <property type="term" value="F:lyase activity"/>
    <property type="evidence" value="ECO:0007669"/>
    <property type="project" value="InterPro"/>
</dbReference>
<protein>
    <recommendedName>
        <fullName evidence="7">FAD-binding domain-containing protein</fullName>
    </recommendedName>
</protein>
<dbReference type="Gene3D" id="2.40.400.10">
    <property type="entry name" value="Acetoacetate decarboxylase-like"/>
    <property type="match status" value="1"/>
</dbReference>
<feature type="transmembrane region" description="Helical" evidence="6">
    <location>
        <begin position="6"/>
        <end position="26"/>
    </location>
</feature>
<dbReference type="SUPFAM" id="SSF51905">
    <property type="entry name" value="FAD/NAD(P)-binding domain"/>
    <property type="match status" value="1"/>
</dbReference>
<dbReference type="Gene3D" id="3.50.50.60">
    <property type="entry name" value="FAD/NAD(P)-binding domain"/>
    <property type="match status" value="1"/>
</dbReference>
<dbReference type="Pfam" id="PF01494">
    <property type="entry name" value="FAD_binding_3"/>
    <property type="match status" value="1"/>
</dbReference>
<dbReference type="InterPro" id="IPR036188">
    <property type="entry name" value="FAD/NAD-bd_sf"/>
</dbReference>
<keyword evidence="6" id="KW-0812">Transmembrane</keyword>
<dbReference type="InterPro" id="IPR050493">
    <property type="entry name" value="FAD-dep_Monooxygenase_BioMet"/>
</dbReference>
<keyword evidence="2" id="KW-0285">Flavoprotein</keyword>
<dbReference type="InterPro" id="IPR010451">
    <property type="entry name" value="Acetoacetate_decarboxylase"/>
</dbReference>
<evidence type="ECO:0000256" key="6">
    <source>
        <dbReference type="SAM" id="Phobius"/>
    </source>
</evidence>
<keyword evidence="3" id="KW-0274">FAD</keyword>
<evidence type="ECO:0000256" key="1">
    <source>
        <dbReference type="ARBA" id="ARBA00007992"/>
    </source>
</evidence>
<keyword evidence="5" id="KW-0503">Monooxygenase</keyword>
<dbReference type="SUPFAM" id="SSF160104">
    <property type="entry name" value="Acetoacetate decarboxylase-like"/>
    <property type="match status" value="1"/>
</dbReference>
<dbReference type="InterPro" id="IPR002938">
    <property type="entry name" value="FAD-bd"/>
</dbReference>
<dbReference type="GO" id="GO:0071949">
    <property type="term" value="F:FAD binding"/>
    <property type="evidence" value="ECO:0007669"/>
    <property type="project" value="InterPro"/>
</dbReference>
<dbReference type="HOGENOM" id="CLU_014528_0_0_1"/>
<reference evidence="9" key="1">
    <citation type="journal article" date="2014" name="Genome Announc.">
        <title>Genome sequence of the pathogenic fungus Sporothrix schenckii (ATCC 58251).</title>
        <authorList>
            <person name="Cuomo C.A."/>
            <person name="Rodriguez-Del Valle N."/>
            <person name="Perez-Sanchez L."/>
            <person name="Abouelleil A."/>
            <person name="Goldberg J."/>
            <person name="Young S."/>
            <person name="Zeng Q."/>
            <person name="Birren B.W."/>
        </authorList>
    </citation>
    <scope>NUCLEOTIDE SEQUENCE [LARGE SCALE GENOMIC DNA]</scope>
    <source>
        <strain evidence="9">ATCC 58251 / de Perez 2211183</strain>
    </source>
</reference>
<sequence>MSDDTAPLHVVIVGAGIGGLTAAVGLRAEGHRVTLLERSQLAQETGAAIHLAPNCHGLLKRFGIQPTSFGANPLEGIAEYDGAGNLKMDINLRGAGGMWQHPWVLSHRVSLHNELKRVATAEAGDGPPAVLKVGSRVVSVDPETATVTLEDGTTVSGDLVLGADGVSSVTRSCIGGDTIKPFPSGGSAFRFLVPRQKVLDNPSTAHLGARPERDGYMTMWYGRDRRLVMYPCVNNTVLNFVGLHPSALTSTDSNSKSTWSGEGSKTALLDVYKEFGSAVHDLLSLVDSADLKLWTLLDMDQLPSWTTGKLALLGDAAHPFLPHQGQGGGMAVEDAASLVALLRAGTPRSELPGRLALYQDIRMYRAHKVQADTRQAGADIVDGQTPLFNVQEFNFYNFAYDEWHNTSHRLRQWLWARHGPAYRRQPSVFGPAPGPRQDALGRPVNAPQATFRTTSIRFKTSATYLQTLFPTPAFKFARPGTVVEATFKCNELDRLPWLGGGGYRFAGLWVHGVQYTKTKDGAALFGSYLPVLFEDLTDPILSGRDELGMPKLFASIDVETKDAATDIRLSWHGTEFVRMTVDRLESVLALTPDEAAAAATAAAAAPVSPFAPKPAPDDGDFFYRYVPAVGQPGTADAEYPVFLPHKDSITKRVVEATQTTQQASLTFQTGSQTSLPTLHHIAAALAEIPVYGIVKATVEEGHGVDNFAHAQRIE</sequence>
<evidence type="ECO:0000256" key="2">
    <source>
        <dbReference type="ARBA" id="ARBA00022630"/>
    </source>
</evidence>
<evidence type="ECO:0000259" key="7">
    <source>
        <dbReference type="Pfam" id="PF01494"/>
    </source>
</evidence>
<keyword evidence="6" id="KW-1133">Transmembrane helix</keyword>
<keyword evidence="9" id="KW-1185">Reference proteome</keyword>
<evidence type="ECO:0000256" key="5">
    <source>
        <dbReference type="ARBA" id="ARBA00023033"/>
    </source>
</evidence>
<dbReference type="STRING" id="1391915.U7PN61"/>
<dbReference type="PANTHER" id="PTHR13789:SF261">
    <property type="entry name" value="HYDROXYLASE, PUTATIVE (AFU_ORTHOLOGUE AFUA_7G00590)-RELATED"/>
    <property type="match status" value="1"/>
</dbReference>
<dbReference type="SUPFAM" id="SSF54373">
    <property type="entry name" value="FAD-linked reductases, C-terminal domain"/>
    <property type="match status" value="1"/>
</dbReference>
<dbReference type="EMBL" id="KI440848">
    <property type="protein sequence ID" value="ERS97073.1"/>
    <property type="molecule type" value="Genomic_DNA"/>
</dbReference>
<evidence type="ECO:0000256" key="3">
    <source>
        <dbReference type="ARBA" id="ARBA00022827"/>
    </source>
</evidence>
<dbReference type="OrthoDB" id="1047367at2759"/>
<feature type="domain" description="FAD-binding" evidence="7">
    <location>
        <begin position="9"/>
        <end position="369"/>
    </location>
</feature>
<name>U7PN61_SPOS1</name>
<comment type="similarity">
    <text evidence="1">Belongs to the paxM FAD-dependent monooxygenase family.</text>
</comment>